<gene>
    <name evidence="11" type="ORF">GWO12_03385</name>
</gene>
<dbReference type="EC" id="4.1.2.50" evidence="4"/>
<dbReference type="GO" id="GO:0070497">
    <property type="term" value="F:6-carboxytetrahydropterin synthase activity"/>
    <property type="evidence" value="ECO:0007669"/>
    <property type="project" value="UniProtKB-EC"/>
</dbReference>
<comment type="similarity">
    <text evidence="3">Belongs to the PTPS family. QueD subfamily.</text>
</comment>
<protein>
    <recommendedName>
        <fullName evidence="5">6-carboxy-5,6,7,8-tetrahydropterin synthase</fullName>
        <ecNumber evidence="4">4.1.2.50</ecNumber>
    </recommendedName>
    <alternativeName>
        <fullName evidence="9">Queuosine biosynthesis protein QueD</fullName>
    </alternativeName>
</protein>
<evidence type="ECO:0000256" key="9">
    <source>
        <dbReference type="ARBA" id="ARBA00031449"/>
    </source>
</evidence>
<dbReference type="InterPro" id="IPR007115">
    <property type="entry name" value="6-PTP_synth/QueD"/>
</dbReference>
<dbReference type="SUPFAM" id="SSF55620">
    <property type="entry name" value="Tetrahydrobiopterin biosynthesis enzymes-like"/>
    <property type="match status" value="1"/>
</dbReference>
<evidence type="ECO:0000256" key="7">
    <source>
        <dbReference type="ARBA" id="ARBA00022833"/>
    </source>
</evidence>
<dbReference type="GO" id="GO:0046872">
    <property type="term" value="F:metal ion binding"/>
    <property type="evidence" value="ECO:0007669"/>
    <property type="project" value="UniProtKB-KW"/>
</dbReference>
<evidence type="ECO:0000256" key="2">
    <source>
        <dbReference type="ARBA" id="ARBA00005061"/>
    </source>
</evidence>
<dbReference type="Pfam" id="PF01242">
    <property type="entry name" value="PTPS"/>
    <property type="match status" value="1"/>
</dbReference>
<dbReference type="PANTHER" id="PTHR12589:SF7">
    <property type="entry name" value="6-PYRUVOYL TETRAHYDROBIOPTERIN SYNTHASE"/>
    <property type="match status" value="1"/>
</dbReference>
<comment type="cofactor">
    <cofactor evidence="1">
        <name>Zn(2+)</name>
        <dbReference type="ChEBI" id="CHEBI:29105"/>
    </cofactor>
</comment>
<evidence type="ECO:0000256" key="3">
    <source>
        <dbReference type="ARBA" id="ARBA00008900"/>
    </source>
</evidence>
<keyword evidence="7" id="KW-0862">Zinc</keyword>
<evidence type="ECO:0000256" key="6">
    <source>
        <dbReference type="ARBA" id="ARBA00022723"/>
    </source>
</evidence>
<comment type="caution">
    <text evidence="11">The sequence shown here is derived from an EMBL/GenBank/DDBJ whole genome shotgun (WGS) entry which is preliminary data.</text>
</comment>
<comment type="pathway">
    <text evidence="2">Purine metabolism; 7-cyano-7-deazaguanine biosynthesis.</text>
</comment>
<dbReference type="Gene3D" id="3.30.479.10">
    <property type="entry name" value="6-pyruvoyl tetrahydropterin synthase/QueD"/>
    <property type="match status" value="1"/>
</dbReference>
<evidence type="ECO:0000256" key="8">
    <source>
        <dbReference type="ARBA" id="ARBA00023239"/>
    </source>
</evidence>
<evidence type="ECO:0000256" key="5">
    <source>
        <dbReference type="ARBA" id="ARBA00018141"/>
    </source>
</evidence>
<proteinExistence type="inferred from homology"/>
<dbReference type="EMBL" id="JAACAK010000026">
    <property type="protein sequence ID" value="NIR74143.1"/>
    <property type="molecule type" value="Genomic_DNA"/>
</dbReference>
<organism evidence="11 12">
    <name type="scientific">Candidatus Kutchimonas denitrificans</name>
    <dbReference type="NCBI Taxonomy" id="3056748"/>
    <lineage>
        <taxon>Bacteria</taxon>
        <taxon>Pseudomonadati</taxon>
        <taxon>Gemmatimonadota</taxon>
        <taxon>Gemmatimonadia</taxon>
        <taxon>Candidatus Palauibacterales</taxon>
        <taxon>Candidatus Palauibacteraceae</taxon>
        <taxon>Candidatus Kutchimonas</taxon>
    </lineage>
</organism>
<evidence type="ECO:0000256" key="1">
    <source>
        <dbReference type="ARBA" id="ARBA00001947"/>
    </source>
</evidence>
<sequence length="141" mass="15849">MGYLTRAVHFSASHRYYRSDWSEEQNRQRFGLMADPQGHGHNYRCEVTVSGPIDSGTGMVIDLGELDRILEEEVVDRFHLRHINSAVPEFGAGGLLPTTENLAAFILDRIGDRLPSGVGVHRVRVREDRDLWSDVYGPEAG</sequence>
<evidence type="ECO:0000313" key="12">
    <source>
        <dbReference type="Proteomes" id="UP000702544"/>
    </source>
</evidence>
<comment type="catalytic activity">
    <reaction evidence="10">
        <text>7,8-dihydroneopterin 3'-triphosphate + H2O = 6-carboxy-5,6,7,8-tetrahydropterin + triphosphate + acetaldehyde + 2 H(+)</text>
        <dbReference type="Rhea" id="RHEA:27966"/>
        <dbReference type="ChEBI" id="CHEBI:15343"/>
        <dbReference type="ChEBI" id="CHEBI:15377"/>
        <dbReference type="ChEBI" id="CHEBI:15378"/>
        <dbReference type="ChEBI" id="CHEBI:18036"/>
        <dbReference type="ChEBI" id="CHEBI:58462"/>
        <dbReference type="ChEBI" id="CHEBI:61032"/>
        <dbReference type="EC" id="4.1.2.50"/>
    </reaction>
</comment>
<keyword evidence="8" id="KW-0456">Lyase</keyword>
<name>A0AAE4Z6Y8_9BACT</name>
<evidence type="ECO:0000256" key="4">
    <source>
        <dbReference type="ARBA" id="ARBA00012982"/>
    </source>
</evidence>
<evidence type="ECO:0000256" key="10">
    <source>
        <dbReference type="ARBA" id="ARBA00048807"/>
    </source>
</evidence>
<dbReference type="InterPro" id="IPR038418">
    <property type="entry name" value="6-PTP_synth/QueD_sf"/>
</dbReference>
<dbReference type="Proteomes" id="UP000702544">
    <property type="component" value="Unassembled WGS sequence"/>
</dbReference>
<evidence type="ECO:0000313" key="11">
    <source>
        <dbReference type="EMBL" id="NIR74143.1"/>
    </source>
</evidence>
<dbReference type="AlphaFoldDB" id="A0AAE4Z6Y8"/>
<dbReference type="PANTHER" id="PTHR12589">
    <property type="entry name" value="PYRUVOYL TETRAHYDROBIOPTERIN SYNTHASE"/>
    <property type="match status" value="1"/>
</dbReference>
<accession>A0AAE4Z6Y8</accession>
<keyword evidence="6" id="KW-0479">Metal-binding</keyword>
<reference evidence="11 12" key="1">
    <citation type="submission" date="2020-01" db="EMBL/GenBank/DDBJ databases">
        <title>Genomes assembled from Gulf of Kutch pelagic sediment metagenomes.</title>
        <authorList>
            <person name="Chandrashekar M."/>
            <person name="Mahajan M.S."/>
            <person name="Dave K.J."/>
            <person name="Vatsa P."/>
            <person name="Nathani N.M."/>
        </authorList>
    </citation>
    <scope>NUCLEOTIDE SEQUENCE [LARGE SCALE GENOMIC DNA]</scope>
    <source>
        <strain evidence="11">KS3-K002</strain>
    </source>
</reference>